<proteinExistence type="inferred from homology"/>
<keyword evidence="1" id="KW-0560">Oxidoreductase</keyword>
<dbReference type="RefSeq" id="XP_040761300.1">
    <property type="nucleotide sequence ID" value="XM_040905836.1"/>
</dbReference>
<dbReference type="InParanoid" id="A0A165CW72"/>
<dbReference type="InterPro" id="IPR050523">
    <property type="entry name" value="AKR_Detox_Biosynth"/>
</dbReference>
<protein>
    <submittedName>
        <fullName evidence="5">Aryl-alcohol dehydrogenase</fullName>
    </submittedName>
</protein>
<reference evidence="5 6" key="1">
    <citation type="journal article" date="2016" name="Mol. Biol. Evol.">
        <title>Comparative Genomics of Early-Diverging Mushroom-Forming Fungi Provides Insights into the Origins of Lignocellulose Decay Capabilities.</title>
        <authorList>
            <person name="Nagy L.G."/>
            <person name="Riley R."/>
            <person name="Tritt A."/>
            <person name="Adam C."/>
            <person name="Daum C."/>
            <person name="Floudas D."/>
            <person name="Sun H."/>
            <person name="Yadav J.S."/>
            <person name="Pangilinan J."/>
            <person name="Larsson K.H."/>
            <person name="Matsuura K."/>
            <person name="Barry K."/>
            <person name="Labutti K."/>
            <person name="Kuo R."/>
            <person name="Ohm R.A."/>
            <person name="Bhattacharya S.S."/>
            <person name="Shirouzu T."/>
            <person name="Yoshinaga Y."/>
            <person name="Martin F.M."/>
            <person name="Grigoriev I.V."/>
            <person name="Hibbett D.S."/>
        </authorList>
    </citation>
    <scope>NUCLEOTIDE SEQUENCE [LARGE SCALE GENOMIC DNA]</scope>
    <source>
        <strain evidence="5 6">93-53</strain>
    </source>
</reference>
<evidence type="ECO:0000313" key="6">
    <source>
        <dbReference type="Proteomes" id="UP000076871"/>
    </source>
</evidence>
<accession>A0A165CW72</accession>
<evidence type="ECO:0000256" key="3">
    <source>
        <dbReference type="SAM" id="MobiDB-lite"/>
    </source>
</evidence>
<dbReference type="GO" id="GO:0016491">
    <property type="term" value="F:oxidoreductase activity"/>
    <property type="evidence" value="ECO:0007669"/>
    <property type="project" value="UniProtKB-KW"/>
</dbReference>
<gene>
    <name evidence="5" type="ORF">LAESUDRAFT_683775</name>
</gene>
<comment type="similarity">
    <text evidence="2">Belongs to the aldo/keto reductase family. Aldo/keto reductase 2 subfamily.</text>
</comment>
<dbReference type="STRING" id="1314785.A0A165CW72"/>
<dbReference type="GeneID" id="63822865"/>
<dbReference type="InterPro" id="IPR023210">
    <property type="entry name" value="NADP_OxRdtase_dom"/>
</dbReference>
<feature type="domain" description="NADP-dependent oxidoreductase" evidence="4">
    <location>
        <begin position="33"/>
        <end position="343"/>
    </location>
</feature>
<sequence length="384" mass="43347">MSALDQSVLPPATRLGHYRQLAPRAAIHVSPFALGGASIGDKWAKSGQRFGEMNKDMSFKLLDAFYDAGGNFIDTANFYQDGSSELWIGEWVELRGIRDQLVICTKYTGDTKRGDSSVKQRANYVGNNIKSMKLGLEESLRRLRTTYIDLFYVHFWDLHTSVEEFMDGLHVLVQQGKVLYLGISDAPAWLVVKANEYAKANGKTPFVVYQAKYSLLKRDIESDILPMCRHEGIALTLFNILEGGHIRSDEEEERRRRTGEKGRVRNESWERSPDEKKMCDALEAIAKQVGAKNITAIAIAYVMHKAPFMFPIVGGRKVEHLHANLEALEISLTPEQMSYLEGVLPFKKGYPHDALGEYGDYPTWIHMSAKFDVQPMLPPITPSK</sequence>
<organism evidence="5 6">
    <name type="scientific">Laetiporus sulphureus 93-53</name>
    <dbReference type="NCBI Taxonomy" id="1314785"/>
    <lineage>
        <taxon>Eukaryota</taxon>
        <taxon>Fungi</taxon>
        <taxon>Dikarya</taxon>
        <taxon>Basidiomycota</taxon>
        <taxon>Agaricomycotina</taxon>
        <taxon>Agaricomycetes</taxon>
        <taxon>Polyporales</taxon>
        <taxon>Laetiporus</taxon>
    </lineage>
</organism>
<evidence type="ECO:0000256" key="2">
    <source>
        <dbReference type="ARBA" id="ARBA00038157"/>
    </source>
</evidence>
<feature type="region of interest" description="Disordered" evidence="3">
    <location>
        <begin position="249"/>
        <end position="269"/>
    </location>
</feature>
<keyword evidence="6" id="KW-1185">Reference proteome</keyword>
<dbReference type="InterPro" id="IPR036812">
    <property type="entry name" value="NAD(P)_OxRdtase_dom_sf"/>
</dbReference>
<dbReference type="OrthoDB" id="48988at2759"/>
<evidence type="ECO:0000259" key="4">
    <source>
        <dbReference type="Pfam" id="PF00248"/>
    </source>
</evidence>
<dbReference type="AlphaFoldDB" id="A0A165CW72"/>
<evidence type="ECO:0000256" key="1">
    <source>
        <dbReference type="ARBA" id="ARBA00023002"/>
    </source>
</evidence>
<name>A0A165CW72_9APHY</name>
<dbReference type="PANTHER" id="PTHR43364">
    <property type="entry name" value="NADH-SPECIFIC METHYLGLYOXAL REDUCTASE-RELATED"/>
    <property type="match status" value="1"/>
</dbReference>
<dbReference type="SUPFAM" id="SSF51430">
    <property type="entry name" value="NAD(P)-linked oxidoreductase"/>
    <property type="match status" value="1"/>
</dbReference>
<dbReference type="PANTHER" id="PTHR43364:SF2">
    <property type="entry name" value="ARYL-ALCOHOL DEHYDROGENASE AAD10-RELATED"/>
    <property type="match status" value="1"/>
</dbReference>
<dbReference type="Gene3D" id="3.20.20.100">
    <property type="entry name" value="NADP-dependent oxidoreductase domain"/>
    <property type="match status" value="1"/>
</dbReference>
<evidence type="ECO:0000313" key="5">
    <source>
        <dbReference type="EMBL" id="KZT03560.1"/>
    </source>
</evidence>
<dbReference type="Proteomes" id="UP000076871">
    <property type="component" value="Unassembled WGS sequence"/>
</dbReference>
<dbReference type="EMBL" id="KV427643">
    <property type="protein sequence ID" value="KZT03560.1"/>
    <property type="molecule type" value="Genomic_DNA"/>
</dbReference>
<dbReference type="Pfam" id="PF00248">
    <property type="entry name" value="Aldo_ket_red"/>
    <property type="match status" value="1"/>
</dbReference>